<evidence type="ECO:0000256" key="8">
    <source>
        <dbReference type="ARBA" id="ARBA00033102"/>
    </source>
</evidence>
<dbReference type="Pfam" id="PF01729">
    <property type="entry name" value="QRPTase_C"/>
    <property type="match status" value="1"/>
</dbReference>
<dbReference type="InterPro" id="IPR037128">
    <property type="entry name" value="Quinolinate_PRibosylTase_N_sf"/>
</dbReference>
<dbReference type="InterPro" id="IPR027277">
    <property type="entry name" value="NadC/ModD"/>
</dbReference>
<name>A0ABQ3HDD2_9NEIS</name>
<evidence type="ECO:0000256" key="5">
    <source>
        <dbReference type="ARBA" id="ARBA00022642"/>
    </source>
</evidence>
<dbReference type="PANTHER" id="PTHR32179">
    <property type="entry name" value="NICOTINATE-NUCLEOTIDE PYROPHOSPHORYLASE [CARBOXYLATING]"/>
    <property type="match status" value="1"/>
</dbReference>
<evidence type="ECO:0000256" key="4">
    <source>
        <dbReference type="ARBA" id="ARBA00011944"/>
    </source>
</evidence>
<evidence type="ECO:0000313" key="13">
    <source>
        <dbReference type="Proteomes" id="UP000662678"/>
    </source>
</evidence>
<dbReference type="InterPro" id="IPR013785">
    <property type="entry name" value="Aldolase_TIM"/>
</dbReference>
<evidence type="ECO:0000256" key="2">
    <source>
        <dbReference type="ARBA" id="ARBA00004893"/>
    </source>
</evidence>
<dbReference type="Gene3D" id="3.90.1170.20">
    <property type="entry name" value="Quinolinate phosphoribosyl transferase, N-terminal domain"/>
    <property type="match status" value="1"/>
</dbReference>
<dbReference type="InterPro" id="IPR036068">
    <property type="entry name" value="Nicotinate_pribotase-like_C"/>
</dbReference>
<feature type="domain" description="Quinolinate phosphoribosyl transferase N-terminal" evidence="11">
    <location>
        <begin position="28"/>
        <end position="109"/>
    </location>
</feature>
<dbReference type="PANTHER" id="PTHR32179:SF3">
    <property type="entry name" value="NICOTINATE-NUCLEOTIDE PYROPHOSPHORYLASE [CARBOXYLATING]"/>
    <property type="match status" value="1"/>
</dbReference>
<gene>
    <name evidence="12" type="primary">nadC</name>
    <name evidence="12" type="ORF">GCM10011419_23020</name>
</gene>
<dbReference type="InterPro" id="IPR004393">
    <property type="entry name" value="NadC"/>
</dbReference>
<evidence type="ECO:0000313" key="12">
    <source>
        <dbReference type="EMBL" id="GHD79520.1"/>
    </source>
</evidence>
<accession>A0ABQ3HDD2</accession>
<evidence type="ECO:0000256" key="3">
    <source>
        <dbReference type="ARBA" id="ARBA00009400"/>
    </source>
</evidence>
<dbReference type="RefSeq" id="WP_189353805.1">
    <property type="nucleotide sequence ID" value="NZ_BMYP01000031.1"/>
</dbReference>
<dbReference type="SUPFAM" id="SSF54675">
    <property type="entry name" value="Nicotinate/Quinolinate PRTase N-terminal domain-like"/>
    <property type="match status" value="1"/>
</dbReference>
<dbReference type="CDD" id="cd01572">
    <property type="entry name" value="QPRTase"/>
    <property type="match status" value="1"/>
</dbReference>
<protein>
    <recommendedName>
        <fullName evidence="4">nicotinate-nucleotide diphosphorylase (carboxylating)</fullName>
        <ecNumber evidence="4">2.4.2.19</ecNumber>
    </recommendedName>
    <alternativeName>
        <fullName evidence="8">Quinolinate phosphoribosyltransferase [decarboxylating]</fullName>
    </alternativeName>
</protein>
<dbReference type="Pfam" id="PF02749">
    <property type="entry name" value="QRPTase_N"/>
    <property type="match status" value="1"/>
</dbReference>
<dbReference type="Gene3D" id="3.20.20.70">
    <property type="entry name" value="Aldolase class I"/>
    <property type="match status" value="1"/>
</dbReference>
<evidence type="ECO:0000256" key="9">
    <source>
        <dbReference type="PIRNR" id="PIRNR006250"/>
    </source>
</evidence>
<keyword evidence="13" id="KW-1185">Reference proteome</keyword>
<keyword evidence="5" id="KW-0662">Pyridine nucleotide biosynthesis</keyword>
<dbReference type="NCBIfam" id="TIGR00078">
    <property type="entry name" value="nadC"/>
    <property type="match status" value="1"/>
</dbReference>
<evidence type="ECO:0000256" key="1">
    <source>
        <dbReference type="ARBA" id="ARBA00003237"/>
    </source>
</evidence>
<evidence type="ECO:0000259" key="10">
    <source>
        <dbReference type="Pfam" id="PF01729"/>
    </source>
</evidence>
<comment type="function">
    <text evidence="1">Involved in the catabolism of quinolinic acid (QA).</text>
</comment>
<keyword evidence="6 9" id="KW-0328">Glycosyltransferase</keyword>
<feature type="domain" description="Quinolinate phosphoribosyl transferase C-terminal" evidence="10">
    <location>
        <begin position="111"/>
        <end position="276"/>
    </location>
</feature>
<organism evidence="12 13">
    <name type="scientific">Vogesella fluminis</name>
    <dbReference type="NCBI Taxonomy" id="1069161"/>
    <lineage>
        <taxon>Bacteria</taxon>
        <taxon>Pseudomonadati</taxon>
        <taxon>Pseudomonadota</taxon>
        <taxon>Betaproteobacteria</taxon>
        <taxon>Neisseriales</taxon>
        <taxon>Chromobacteriaceae</taxon>
        <taxon>Vogesella</taxon>
    </lineage>
</organism>
<dbReference type="InterPro" id="IPR022412">
    <property type="entry name" value="Quinolinate_PRibosylTrfase_N"/>
</dbReference>
<sequence length="279" mass="29715">MPTLPAQHLIAHSVSLALAEDIGDKDWTAALCPNLPGEARIMARETAVLCGQAWLEECYRQIDARCRVQWHVAEGAGIANGDVVCTLSGPAQALLTAERSGLNFLQTLSGVATETRRYVDAVAGTRAVIHDTRKTVPGLRLAQKYAVTVGGGANQRVGLYDGILIKENHIIANGSITAALKVARAIAPSHVTLQVEVENLAELDEALAAACPLILLDNMSLDEMREAVRRNAGRAQLEASGGVDLDSVRAIAETGVDRISVGKLTKDVCAIDFSMRFVN</sequence>
<dbReference type="EMBL" id="BMYP01000031">
    <property type="protein sequence ID" value="GHD79520.1"/>
    <property type="molecule type" value="Genomic_DNA"/>
</dbReference>
<comment type="caution">
    <text evidence="12">The sequence shown here is derived from an EMBL/GenBank/DDBJ whole genome shotgun (WGS) entry which is preliminary data.</text>
</comment>
<evidence type="ECO:0000256" key="6">
    <source>
        <dbReference type="ARBA" id="ARBA00022676"/>
    </source>
</evidence>
<dbReference type="Proteomes" id="UP000662678">
    <property type="component" value="Unassembled WGS sequence"/>
</dbReference>
<comment type="pathway">
    <text evidence="2">Cofactor biosynthesis; NAD(+) biosynthesis; nicotinate D-ribonucleotide from quinolinate: step 1/1.</text>
</comment>
<dbReference type="SUPFAM" id="SSF51690">
    <property type="entry name" value="Nicotinate/Quinolinate PRTase C-terminal domain-like"/>
    <property type="match status" value="1"/>
</dbReference>
<keyword evidence="7 9" id="KW-0808">Transferase</keyword>
<evidence type="ECO:0000256" key="7">
    <source>
        <dbReference type="ARBA" id="ARBA00022679"/>
    </source>
</evidence>
<reference evidence="13" key="1">
    <citation type="journal article" date="2019" name="Int. J. Syst. Evol. Microbiol.">
        <title>The Global Catalogue of Microorganisms (GCM) 10K type strain sequencing project: providing services to taxonomists for standard genome sequencing and annotation.</title>
        <authorList>
            <consortium name="The Broad Institute Genomics Platform"/>
            <consortium name="The Broad Institute Genome Sequencing Center for Infectious Disease"/>
            <person name="Wu L."/>
            <person name="Ma J."/>
        </authorList>
    </citation>
    <scope>NUCLEOTIDE SEQUENCE [LARGE SCALE GENOMIC DNA]</scope>
    <source>
        <strain evidence="13">KCTC 23713</strain>
    </source>
</reference>
<comment type="similarity">
    <text evidence="3 9">Belongs to the NadC/ModD family.</text>
</comment>
<dbReference type="InterPro" id="IPR002638">
    <property type="entry name" value="Quinolinate_PRibosylTrfase_C"/>
</dbReference>
<dbReference type="PIRSF" id="PIRSF006250">
    <property type="entry name" value="NadC_ModD"/>
    <property type="match status" value="1"/>
</dbReference>
<proteinExistence type="inferred from homology"/>
<dbReference type="EC" id="2.4.2.19" evidence="4"/>
<evidence type="ECO:0000259" key="11">
    <source>
        <dbReference type="Pfam" id="PF02749"/>
    </source>
</evidence>